<dbReference type="InterPro" id="IPR036758">
    <property type="entry name" value="At5g01610-like"/>
</dbReference>
<evidence type="ECO:0000313" key="2">
    <source>
        <dbReference type="Proteomes" id="UP000636800"/>
    </source>
</evidence>
<keyword evidence="2" id="KW-1185">Reference proteome</keyword>
<dbReference type="PANTHER" id="PTHR31676:SF109">
    <property type="entry name" value="OS05G0346400 PROTEIN"/>
    <property type="match status" value="1"/>
</dbReference>
<dbReference type="Pfam" id="PF04398">
    <property type="entry name" value="DUF538"/>
    <property type="match status" value="1"/>
</dbReference>
<dbReference type="PANTHER" id="PTHR31676">
    <property type="entry name" value="T31J12.3 PROTEIN-RELATED"/>
    <property type="match status" value="1"/>
</dbReference>
<accession>A0A835US64</accession>
<dbReference type="InterPro" id="IPR007493">
    <property type="entry name" value="DUF538"/>
</dbReference>
<protein>
    <submittedName>
        <fullName evidence="1">Uncharacterized protein</fullName>
    </submittedName>
</protein>
<dbReference type="AlphaFoldDB" id="A0A835US64"/>
<evidence type="ECO:0000313" key="1">
    <source>
        <dbReference type="EMBL" id="KAG0473724.1"/>
    </source>
</evidence>
<dbReference type="Gene3D" id="2.30.240.10">
    <property type="entry name" value="At5g01610-like"/>
    <property type="match status" value="1"/>
</dbReference>
<organism evidence="1 2">
    <name type="scientific">Vanilla planifolia</name>
    <name type="common">Vanilla</name>
    <dbReference type="NCBI Taxonomy" id="51239"/>
    <lineage>
        <taxon>Eukaryota</taxon>
        <taxon>Viridiplantae</taxon>
        <taxon>Streptophyta</taxon>
        <taxon>Embryophyta</taxon>
        <taxon>Tracheophyta</taxon>
        <taxon>Spermatophyta</taxon>
        <taxon>Magnoliopsida</taxon>
        <taxon>Liliopsida</taxon>
        <taxon>Asparagales</taxon>
        <taxon>Orchidaceae</taxon>
        <taxon>Vanilloideae</taxon>
        <taxon>Vanilleae</taxon>
        <taxon>Vanilla</taxon>
    </lineage>
</organism>
<dbReference type="EMBL" id="JADCNL010000007">
    <property type="protein sequence ID" value="KAG0473724.1"/>
    <property type="molecule type" value="Genomic_DNA"/>
</dbReference>
<gene>
    <name evidence="1" type="ORF">HPP92_015581</name>
</gene>
<name>A0A835US64_VANPL</name>
<proteinExistence type="predicted"/>
<reference evidence="1 2" key="1">
    <citation type="journal article" date="2020" name="Nat. Food">
        <title>A phased Vanilla planifolia genome enables genetic improvement of flavour and production.</title>
        <authorList>
            <person name="Hasing T."/>
            <person name="Tang H."/>
            <person name="Brym M."/>
            <person name="Khazi F."/>
            <person name="Huang T."/>
            <person name="Chambers A.H."/>
        </authorList>
    </citation>
    <scope>NUCLEOTIDE SEQUENCE [LARGE SCALE GENOMIC DNA]</scope>
    <source>
        <tissue evidence="1">Leaf</tissue>
    </source>
</reference>
<dbReference type="SUPFAM" id="SSF141562">
    <property type="entry name" value="At5g01610-like"/>
    <property type="match status" value="1"/>
</dbReference>
<sequence length="257" mass="28738">MMRSSAKAAKPGAVAARSDLSRSVKVGRNASRHGVVPIQYILTRSVQHLLEILSDPKSIRATGKISLSIRILAFVLLGDEKEERRREMDQMMSSVGTYWFGKKAGKELSLMGDELSSISDSIEEGAKWLVNKAKGKTQKPLPDLLQEHDLPKGLFPRDVTRYEFDAESGRLTVFIPSVCEVSYRDESMLRFFSKVTGNLEKGRLSQVEGIKTKVLIWLKVTSIFTEGPTVNFTVGLKRARTRTAYEGIRDGIIVDKF</sequence>
<dbReference type="Proteomes" id="UP000636800">
    <property type="component" value="Chromosome 7"/>
</dbReference>
<comment type="caution">
    <text evidence="1">The sequence shown here is derived from an EMBL/GenBank/DDBJ whole genome shotgun (WGS) entry which is preliminary data.</text>
</comment>